<dbReference type="Proteomes" id="UP000050525">
    <property type="component" value="Unassembled WGS sequence"/>
</dbReference>
<evidence type="ECO:0000313" key="2">
    <source>
        <dbReference type="Proteomes" id="UP000050525"/>
    </source>
</evidence>
<proteinExistence type="predicted"/>
<gene>
    <name evidence="1" type="ORF">Y1Q_0009176</name>
</gene>
<dbReference type="AlphaFoldDB" id="A0A151M2J4"/>
<sequence>MTQTTFQDLLEKLCLNVEQQNITMLQPLPVDIQLAIALLKMAAPASIHYMGHIFGVGKATTREALLECDLTLIPGSLISSPVTSSVPQSSS</sequence>
<keyword evidence="2" id="KW-1185">Reference proteome</keyword>
<organism evidence="1 2">
    <name type="scientific">Alligator mississippiensis</name>
    <name type="common">American alligator</name>
    <dbReference type="NCBI Taxonomy" id="8496"/>
    <lineage>
        <taxon>Eukaryota</taxon>
        <taxon>Metazoa</taxon>
        <taxon>Chordata</taxon>
        <taxon>Craniata</taxon>
        <taxon>Vertebrata</taxon>
        <taxon>Euteleostomi</taxon>
        <taxon>Archelosauria</taxon>
        <taxon>Archosauria</taxon>
        <taxon>Crocodylia</taxon>
        <taxon>Alligatoridae</taxon>
        <taxon>Alligatorinae</taxon>
        <taxon>Alligator</taxon>
    </lineage>
</organism>
<comment type="caution">
    <text evidence="1">The sequence shown here is derived from an EMBL/GenBank/DDBJ whole genome shotgun (WGS) entry which is preliminary data.</text>
</comment>
<evidence type="ECO:0000313" key="1">
    <source>
        <dbReference type="EMBL" id="KYO18743.1"/>
    </source>
</evidence>
<protein>
    <submittedName>
        <fullName evidence="1">Uncharacterized protein</fullName>
    </submittedName>
</protein>
<dbReference type="EMBL" id="AKHW03006780">
    <property type="protein sequence ID" value="KYO18743.1"/>
    <property type="molecule type" value="Genomic_DNA"/>
</dbReference>
<accession>A0A151M2J4</accession>
<reference evidence="1 2" key="1">
    <citation type="journal article" date="2012" name="Genome Biol.">
        <title>Sequencing three crocodilian genomes to illuminate the evolution of archosaurs and amniotes.</title>
        <authorList>
            <person name="St John J.A."/>
            <person name="Braun E.L."/>
            <person name="Isberg S.R."/>
            <person name="Miles L.G."/>
            <person name="Chong A.Y."/>
            <person name="Gongora J."/>
            <person name="Dalzell P."/>
            <person name="Moran C."/>
            <person name="Bed'hom B."/>
            <person name="Abzhanov A."/>
            <person name="Burgess S.C."/>
            <person name="Cooksey A.M."/>
            <person name="Castoe T.A."/>
            <person name="Crawford N.G."/>
            <person name="Densmore L.D."/>
            <person name="Drew J.C."/>
            <person name="Edwards S.V."/>
            <person name="Faircloth B.C."/>
            <person name="Fujita M.K."/>
            <person name="Greenwold M.J."/>
            <person name="Hoffmann F.G."/>
            <person name="Howard J.M."/>
            <person name="Iguchi T."/>
            <person name="Janes D.E."/>
            <person name="Khan S.Y."/>
            <person name="Kohno S."/>
            <person name="de Koning A.J."/>
            <person name="Lance S.L."/>
            <person name="McCarthy F.M."/>
            <person name="McCormack J.E."/>
            <person name="Merchant M.E."/>
            <person name="Peterson D.G."/>
            <person name="Pollock D.D."/>
            <person name="Pourmand N."/>
            <person name="Raney B.J."/>
            <person name="Roessler K.A."/>
            <person name="Sanford J.R."/>
            <person name="Sawyer R.H."/>
            <person name="Schmidt C.J."/>
            <person name="Triplett E.W."/>
            <person name="Tuberville T.D."/>
            <person name="Venegas-Anaya M."/>
            <person name="Howard J.T."/>
            <person name="Jarvis E.D."/>
            <person name="Guillette L.J.Jr."/>
            <person name="Glenn T.C."/>
            <person name="Green R.E."/>
            <person name="Ray D.A."/>
        </authorList>
    </citation>
    <scope>NUCLEOTIDE SEQUENCE [LARGE SCALE GENOMIC DNA]</scope>
    <source>
        <strain evidence="1">KSC_2009_1</strain>
    </source>
</reference>
<name>A0A151M2J4_ALLMI</name>